<feature type="compositionally biased region" description="Polar residues" evidence="3">
    <location>
        <begin position="983"/>
        <end position="992"/>
    </location>
</feature>
<feature type="region of interest" description="Disordered" evidence="3">
    <location>
        <begin position="1141"/>
        <end position="1187"/>
    </location>
</feature>
<feature type="compositionally biased region" description="Basic and acidic residues" evidence="3">
    <location>
        <begin position="130"/>
        <end position="143"/>
    </location>
</feature>
<evidence type="ECO:0000256" key="1">
    <source>
        <dbReference type="ARBA" id="ARBA00022658"/>
    </source>
</evidence>
<evidence type="ECO:0000259" key="4">
    <source>
        <dbReference type="PROSITE" id="PS50009"/>
    </source>
</evidence>
<feature type="region of interest" description="Disordered" evidence="3">
    <location>
        <begin position="510"/>
        <end position="537"/>
    </location>
</feature>
<sequence length="1707" mass="188998">MMGQDGPTTHPLPTRMRATTDLSVNPPPQGVKRKVGDDDIRRRPRQNSLRRAKNSTEALRARRGGSNDISAESGAAARGGRQFTVGNVGNNGVIYLRPVIQRAPNQSRPAPDPFVFPPVTPPDSANTEGNKNHPERASSHAWRESFLSGSRTSSRHPHRDSPPPPVPKNIELNAAPRISSSPKRPRHIRSHSFSTVDEHTNSQSGRSGTFKVVIERPSLGGRPKTSGSGAFPILEVPIPNYRLGTPRFSARGTAILRSSVYTRASGTDDFRSSVFSRVGYDKLFPAPPGMVHQSMMSRRHSDAFVQGQNGPRSTINRSNKHVSQWLQPSTARTSKVTIGPQLYDILAINPDDNSVVRFSPTGEVLAATPSRLILHITSDKFLDYELVSSFFLTFRSFLSTSDVVDLLLARLRWAVDRADQSGRVVRVRVFAALRHWILNYFEDDFLLDYDLRLHFCSLVNDLCRELRSRGDSAKGDLNILRQLKRSWKNTCMEFWDFDNMSIEERDDDDILPGGAYGTRDSQSVPSQVSRPFTPHHPQGKLENAAFTSYPIDTSPSKPWQQGARHIPQQSLTSALHSSMPYSSGATDYAVPLSPASEQSMQVLSCSIPMRGLHRTDPGTELPLYPHPHPVPAVPASSPTTAVKPFRPGHARKRSGSFSDALRDHRNPMQVAKSPPKEYLLAGSHVPGRLVRGAIIHPGSPYIDARGPRSLRSVKSVLDFGTFNEGNTPGGIPKHSLVSSPALRKILGSVRRAMSNKQGQPLSTIGIPRQQTPPGSATGNSGPTVSTTFSVADTMYKRRHARGRPQIRIDLLAAKVSESYKHVVLEVTSESGQPKDYPSEQDEAFAEPPTAPAQDIIPKPDRNQNLMRLNSNVTMGSASIVIFDDTGAPDLPLMSGALHSPNPDKELIAEATRRSLALQPAVQTRELENHRRDYSLDSIVASPPRETAELQMSVTEQQDVVTPLEPAHRSPPLRRPSLLRHSQSVRSARSGSTSLRRYASYQSGIAKHQRKYSVASALSDVYTQSSEGDPFVLERQPAHQLRRRPGGNLRGVGNVNDLEHRPRPRSTGSISTQSYSMMGSTPIQEDTDGGEPAPRRLFSLIQSHSSQPNLRPSFQAEADKIAQIPDDDDDDGGVDTALMKLEGRYEKRSPDVRAQAGDGATSPVSMGQGSGTRTSVSRTQVEPDQQHEKDIQYFEQQPQRAESQVVDIMPSPLRPNRPRAESAAASEDSYSSVPLLDRGLSDIDMIRTRQATRQQVIPVENPLPPATPVSSHRLRNELSYGLATPGSSIEHVVETDSMRRIRRGSTLPRSPAATHQSFLLEDDESFSDVAVEAVEDPDPNHDVRSFFDDESPNMDLDEFLPHPLRLPPTPPPTKPESPTVHKMADLRKTEFPTGLPTPGLTPTLKIGPHYFSQGGHGASPTETQPIELADLKPNQTPQAAAHLPFILAYDSKTLAQHFTIVERDALEGIDWFDLIEIQWSHHPPDVRDWVTYLSSAPKGKLRSVDLVIARFNLMSKWAISEIVLCEILEERVSCISKYIHIAAHARQLHNYATMYQLTTALTSNDVTRLTKTWDLVSPSDLRTLKSLETLVQPFRNFHTLRREIEMVSPEEPCIPFLGLYTKDLVYNAQKPAYIDNPTGQGEKLVNFERHHTAATIVKGLLRLVSNMGRYEFPTIQGDDARDSLLGRCLWMASLSDEEIRRRSKALEP</sequence>
<dbReference type="Proteomes" id="UP000799429">
    <property type="component" value="Unassembled WGS sequence"/>
</dbReference>
<dbReference type="PROSITE" id="PS50009">
    <property type="entry name" value="RASGEF_CAT"/>
    <property type="match status" value="1"/>
</dbReference>
<proteinExistence type="predicted"/>
<feature type="domain" description="N-terminal Ras-GEF" evidence="5">
    <location>
        <begin position="360"/>
        <end position="484"/>
    </location>
</feature>
<feature type="compositionally biased region" description="Polar residues" evidence="3">
    <location>
        <begin position="519"/>
        <end position="530"/>
    </location>
</feature>
<evidence type="ECO:0000313" key="7">
    <source>
        <dbReference type="Proteomes" id="UP000799429"/>
    </source>
</evidence>
<feature type="domain" description="Ras-GEF" evidence="4">
    <location>
        <begin position="1449"/>
        <end position="1698"/>
    </location>
</feature>
<comment type="caution">
    <text evidence="6">The sequence shown here is derived from an EMBL/GenBank/DDBJ whole genome shotgun (WGS) entry which is preliminary data.</text>
</comment>
<dbReference type="PROSITE" id="PS50212">
    <property type="entry name" value="RASGEF_NTER"/>
    <property type="match status" value="1"/>
</dbReference>
<dbReference type="Gene3D" id="1.20.870.10">
    <property type="entry name" value="Son of sevenless (SoS) protein Chain: S domain 1"/>
    <property type="match status" value="1"/>
</dbReference>
<dbReference type="SUPFAM" id="SSF48366">
    <property type="entry name" value="Ras GEF"/>
    <property type="match status" value="1"/>
</dbReference>
<dbReference type="OrthoDB" id="10254377at2759"/>
<dbReference type="InterPro" id="IPR001895">
    <property type="entry name" value="RASGEF_cat_dom"/>
</dbReference>
<feature type="region of interest" description="Disordered" evidence="3">
    <location>
        <begin position="828"/>
        <end position="860"/>
    </location>
</feature>
<gene>
    <name evidence="6" type="ORF">M501DRAFT_999597</name>
</gene>
<dbReference type="GO" id="GO:0005085">
    <property type="term" value="F:guanyl-nucleotide exchange factor activity"/>
    <property type="evidence" value="ECO:0007669"/>
    <property type="project" value="UniProtKB-KW"/>
</dbReference>
<feature type="region of interest" description="Disordered" evidence="3">
    <location>
        <begin position="756"/>
        <end position="783"/>
    </location>
</feature>
<accession>A0A9P4VMV6</accession>
<dbReference type="InterPro" id="IPR036964">
    <property type="entry name" value="RASGEF_cat_dom_sf"/>
</dbReference>
<dbReference type="Gene3D" id="1.10.840.10">
    <property type="entry name" value="Ras guanine-nucleotide exchange factors catalytic domain"/>
    <property type="match status" value="1"/>
</dbReference>
<dbReference type="Pfam" id="PF00617">
    <property type="entry name" value="RasGEF"/>
    <property type="match status" value="1"/>
</dbReference>
<dbReference type="SMART" id="SM00229">
    <property type="entry name" value="RasGEFN"/>
    <property type="match status" value="1"/>
</dbReference>
<dbReference type="GO" id="GO:0005886">
    <property type="term" value="C:plasma membrane"/>
    <property type="evidence" value="ECO:0007669"/>
    <property type="project" value="TreeGrafter"/>
</dbReference>
<evidence type="ECO:0008006" key="8">
    <source>
        <dbReference type="Google" id="ProtNLM"/>
    </source>
</evidence>
<dbReference type="GO" id="GO:0007265">
    <property type="term" value="P:Ras protein signal transduction"/>
    <property type="evidence" value="ECO:0007669"/>
    <property type="project" value="TreeGrafter"/>
</dbReference>
<dbReference type="SMART" id="SM00147">
    <property type="entry name" value="RasGEF"/>
    <property type="match status" value="1"/>
</dbReference>
<feature type="compositionally biased region" description="Pro residues" evidence="3">
    <location>
        <begin position="110"/>
        <end position="121"/>
    </location>
</feature>
<keyword evidence="7" id="KW-1185">Reference proteome</keyword>
<keyword evidence="1 2" id="KW-0344">Guanine-nucleotide releasing factor</keyword>
<name>A0A9P4VMV6_9PEZI</name>
<dbReference type="InterPro" id="IPR000651">
    <property type="entry name" value="Ras-like_Gua-exchang_fac_N"/>
</dbReference>
<feature type="region of interest" description="Disordered" evidence="3">
    <location>
        <begin position="104"/>
        <end position="210"/>
    </location>
</feature>
<dbReference type="PANTHER" id="PTHR23113">
    <property type="entry name" value="GUANINE NUCLEOTIDE EXCHANGE FACTOR"/>
    <property type="match status" value="1"/>
</dbReference>
<protein>
    <recommendedName>
        <fullName evidence="8">Ras GEF</fullName>
    </recommendedName>
</protein>
<dbReference type="InterPro" id="IPR008937">
    <property type="entry name" value="Ras-like_GEF"/>
</dbReference>
<feature type="compositionally biased region" description="Low complexity" evidence="3">
    <location>
        <begin position="1220"/>
        <end position="1229"/>
    </location>
</feature>
<dbReference type="CDD" id="cd06224">
    <property type="entry name" value="REM"/>
    <property type="match status" value="1"/>
</dbReference>
<reference evidence="6" key="1">
    <citation type="journal article" date="2020" name="Stud. Mycol.">
        <title>101 Dothideomycetes genomes: a test case for predicting lifestyles and emergence of pathogens.</title>
        <authorList>
            <person name="Haridas S."/>
            <person name="Albert R."/>
            <person name="Binder M."/>
            <person name="Bloem J."/>
            <person name="Labutti K."/>
            <person name="Salamov A."/>
            <person name="Andreopoulos B."/>
            <person name="Baker S."/>
            <person name="Barry K."/>
            <person name="Bills G."/>
            <person name="Bluhm B."/>
            <person name="Cannon C."/>
            <person name="Castanera R."/>
            <person name="Culley D."/>
            <person name="Daum C."/>
            <person name="Ezra D."/>
            <person name="Gonzalez J."/>
            <person name="Henrissat B."/>
            <person name="Kuo A."/>
            <person name="Liang C."/>
            <person name="Lipzen A."/>
            <person name="Lutzoni F."/>
            <person name="Magnuson J."/>
            <person name="Mondo S."/>
            <person name="Nolan M."/>
            <person name="Ohm R."/>
            <person name="Pangilinan J."/>
            <person name="Park H.-J."/>
            <person name="Ramirez L."/>
            <person name="Alfaro M."/>
            <person name="Sun H."/>
            <person name="Tritt A."/>
            <person name="Yoshinaga Y."/>
            <person name="Zwiers L.-H."/>
            <person name="Turgeon B."/>
            <person name="Goodwin S."/>
            <person name="Spatafora J."/>
            <person name="Crous P."/>
            <person name="Grigoriev I."/>
        </authorList>
    </citation>
    <scope>NUCLEOTIDE SEQUENCE</scope>
    <source>
        <strain evidence="6">CBS 101060</strain>
    </source>
</reference>
<evidence type="ECO:0000256" key="2">
    <source>
        <dbReference type="PROSITE-ProRule" id="PRU00168"/>
    </source>
</evidence>
<dbReference type="InterPro" id="IPR023578">
    <property type="entry name" value="Ras_GEF_dom_sf"/>
</dbReference>
<dbReference type="PANTHER" id="PTHR23113:SF363">
    <property type="entry name" value="PROTEIN SON OF SEVENLESS"/>
    <property type="match status" value="1"/>
</dbReference>
<evidence type="ECO:0000313" key="6">
    <source>
        <dbReference type="EMBL" id="KAF2835047.1"/>
    </source>
</evidence>
<feature type="region of interest" description="Disordered" evidence="3">
    <location>
        <begin position="1"/>
        <end position="87"/>
    </location>
</feature>
<feature type="region of interest" description="Disordered" evidence="3">
    <location>
        <begin position="958"/>
        <end position="992"/>
    </location>
</feature>
<dbReference type="EMBL" id="MU006112">
    <property type="protein sequence ID" value="KAF2835047.1"/>
    <property type="molecule type" value="Genomic_DNA"/>
</dbReference>
<feature type="compositionally biased region" description="Basic residues" evidence="3">
    <location>
        <begin position="42"/>
        <end position="53"/>
    </location>
</feature>
<feature type="region of interest" description="Disordered" evidence="3">
    <location>
        <begin position="1024"/>
        <end position="1093"/>
    </location>
</feature>
<evidence type="ECO:0000259" key="5">
    <source>
        <dbReference type="PROSITE" id="PS50212"/>
    </source>
</evidence>
<feature type="compositionally biased region" description="Basic and acidic residues" evidence="3">
    <location>
        <begin position="1141"/>
        <end position="1150"/>
    </location>
</feature>
<feature type="compositionally biased region" description="Polar residues" evidence="3">
    <location>
        <begin position="1161"/>
        <end position="1182"/>
    </location>
</feature>
<feature type="region of interest" description="Disordered" evidence="3">
    <location>
        <begin position="1208"/>
        <end position="1229"/>
    </location>
</feature>
<evidence type="ECO:0000256" key="3">
    <source>
        <dbReference type="SAM" id="MobiDB-lite"/>
    </source>
</evidence>
<dbReference type="Pfam" id="PF00618">
    <property type="entry name" value="RasGEF_N"/>
    <property type="match status" value="1"/>
</dbReference>
<feature type="compositionally biased region" description="Polar residues" evidence="3">
    <location>
        <begin position="1065"/>
        <end position="1083"/>
    </location>
</feature>
<organism evidence="6 7">
    <name type="scientific">Patellaria atrata CBS 101060</name>
    <dbReference type="NCBI Taxonomy" id="1346257"/>
    <lineage>
        <taxon>Eukaryota</taxon>
        <taxon>Fungi</taxon>
        <taxon>Dikarya</taxon>
        <taxon>Ascomycota</taxon>
        <taxon>Pezizomycotina</taxon>
        <taxon>Dothideomycetes</taxon>
        <taxon>Dothideomycetes incertae sedis</taxon>
        <taxon>Patellariales</taxon>
        <taxon>Patellariaceae</taxon>
        <taxon>Patellaria</taxon>
    </lineage>
</organism>
<feature type="compositionally biased region" description="Polar residues" evidence="3">
    <location>
        <begin position="191"/>
        <end position="207"/>
    </location>
</feature>